<feature type="transmembrane region" description="Helical" evidence="6">
    <location>
        <begin position="636"/>
        <end position="654"/>
    </location>
</feature>
<protein>
    <recommendedName>
        <fullName evidence="7">Cache domain-containing protein</fullName>
    </recommendedName>
</protein>
<comment type="subcellular location">
    <subcellularLocation>
        <location evidence="1">Cell membrane</location>
        <topology evidence="1">Multi-pass membrane protein</topology>
    </subcellularLocation>
</comment>
<evidence type="ECO:0000256" key="5">
    <source>
        <dbReference type="ARBA" id="ARBA00023136"/>
    </source>
</evidence>
<dbReference type="EMBL" id="UOGF01000013">
    <property type="protein sequence ID" value="VAX26471.1"/>
    <property type="molecule type" value="Genomic_DNA"/>
</dbReference>
<keyword evidence="4 6" id="KW-1133">Transmembrane helix</keyword>
<feature type="transmembrane region" description="Helical" evidence="6">
    <location>
        <begin position="674"/>
        <end position="692"/>
    </location>
</feature>
<keyword evidence="2" id="KW-1003">Cell membrane</keyword>
<reference evidence="8" key="1">
    <citation type="submission" date="2018-06" db="EMBL/GenBank/DDBJ databases">
        <authorList>
            <person name="Zhirakovskaya E."/>
        </authorList>
    </citation>
    <scope>NUCLEOTIDE SEQUENCE</scope>
</reference>
<name>A0A3B1CIR7_9ZZZZ</name>
<dbReference type="Gene3D" id="3.30.450.20">
    <property type="entry name" value="PAS domain"/>
    <property type="match status" value="2"/>
</dbReference>
<dbReference type="Pfam" id="PF02743">
    <property type="entry name" value="dCache_1"/>
    <property type="match status" value="1"/>
</dbReference>
<evidence type="ECO:0000256" key="3">
    <source>
        <dbReference type="ARBA" id="ARBA00022692"/>
    </source>
</evidence>
<dbReference type="AlphaFoldDB" id="A0A3B1CIR7"/>
<sequence>MISLGLLLFLIYNHFQFKKEITAPAQQNIREETIQLAKRIDTFLKQSIPIAKALSEDLSNIPFNTSDLAERLKRVLNINPDLIGVGLAYAPFTYDPDVRLFAPYFTRQAGELKRVQIENFLDYTIESYHWYHDPLKEGARWNEPRFSQAAGQKVIEYALPFFQKDPKTGQQQKRGIVFLHYPLSNIFNEIKALRTGKTGYGMMLSQKGEILFHPNKEYIDAGQNILTLTQKTGNILLKNIVQHAILGENITLQGKSLLTGSETWANLQYIPTTGWTLAMLYNKEELTKGNQSLRRRLIWIAVLFILFSLSLILMDLSRRETRSISLLWLRALNVSILFMLGIALTWFLATDNVGWKKTERTVILNQNDLNTFKMENIRSALGNRQPLPIYIPTGVFVQSIEFTSANNVILTGYVWQYYNENIPDDLSRGFVLPEAESSKIDRVYRRKEKNGEVIGWYFHVTLRQDFNYTQYPFDQQTVWMRFWHKDFDKNVVLTPALDSYDLIHPERLPGIEEDFVLPGWEVYSSFFNYRFNSYNTDFGIPRYVGQNKFPELYFQIGVKRHFLNPFISNLTPIIVVLLMLFAVLITSSKNSDKVQVLGFNASTTLASSSALFFVVLISHIDLRGSLTANEIFYMEYFYVVTYATILSISINAILFTWDIKIPFIQYRDNLLPKLFYWPVITLTMLLVTLIKFY</sequence>
<keyword evidence="5 6" id="KW-0472">Membrane</keyword>
<dbReference type="GO" id="GO:0005886">
    <property type="term" value="C:plasma membrane"/>
    <property type="evidence" value="ECO:0007669"/>
    <property type="project" value="UniProtKB-SubCell"/>
</dbReference>
<evidence type="ECO:0000256" key="1">
    <source>
        <dbReference type="ARBA" id="ARBA00004651"/>
    </source>
</evidence>
<dbReference type="GO" id="GO:0005230">
    <property type="term" value="F:extracellular ligand-gated monoatomic ion channel activity"/>
    <property type="evidence" value="ECO:0007669"/>
    <property type="project" value="InterPro"/>
</dbReference>
<evidence type="ECO:0000256" key="4">
    <source>
        <dbReference type="ARBA" id="ARBA00022989"/>
    </source>
</evidence>
<evidence type="ECO:0000259" key="7">
    <source>
        <dbReference type="Pfam" id="PF02743"/>
    </source>
</evidence>
<dbReference type="CDD" id="cd12912">
    <property type="entry name" value="PDC2_MCP_like"/>
    <property type="match status" value="1"/>
</dbReference>
<proteinExistence type="predicted"/>
<accession>A0A3B1CIR7</accession>
<gene>
    <name evidence="8" type="ORF">MNBD_NITROSPIRAE01-2141</name>
</gene>
<keyword evidence="3 6" id="KW-0812">Transmembrane</keyword>
<dbReference type="InterPro" id="IPR033479">
    <property type="entry name" value="dCache_1"/>
</dbReference>
<dbReference type="Gene3D" id="2.70.170.10">
    <property type="entry name" value="Neurotransmitter-gated ion-channel ligand-binding domain"/>
    <property type="match status" value="1"/>
</dbReference>
<feature type="transmembrane region" description="Helical" evidence="6">
    <location>
        <begin position="297"/>
        <end position="316"/>
    </location>
</feature>
<feature type="domain" description="Cache" evidence="7">
    <location>
        <begin position="34"/>
        <end position="278"/>
    </location>
</feature>
<organism evidence="8">
    <name type="scientific">hydrothermal vent metagenome</name>
    <dbReference type="NCBI Taxonomy" id="652676"/>
    <lineage>
        <taxon>unclassified sequences</taxon>
        <taxon>metagenomes</taxon>
        <taxon>ecological metagenomes</taxon>
    </lineage>
</organism>
<feature type="transmembrane region" description="Helical" evidence="6">
    <location>
        <begin position="597"/>
        <end position="616"/>
    </location>
</feature>
<evidence type="ECO:0000256" key="2">
    <source>
        <dbReference type="ARBA" id="ARBA00022475"/>
    </source>
</evidence>
<feature type="transmembrane region" description="Helical" evidence="6">
    <location>
        <begin position="328"/>
        <end position="349"/>
    </location>
</feature>
<dbReference type="CDD" id="cd12913">
    <property type="entry name" value="PDC1_MCP_like"/>
    <property type="match status" value="1"/>
</dbReference>
<dbReference type="InterPro" id="IPR036734">
    <property type="entry name" value="Neur_chan_lig-bd_sf"/>
</dbReference>
<evidence type="ECO:0000313" key="8">
    <source>
        <dbReference type="EMBL" id="VAX26471.1"/>
    </source>
</evidence>
<evidence type="ECO:0000256" key="6">
    <source>
        <dbReference type="SAM" id="Phobius"/>
    </source>
</evidence>
<feature type="transmembrane region" description="Helical" evidence="6">
    <location>
        <begin position="566"/>
        <end position="585"/>
    </location>
</feature>